<gene>
    <name evidence="2" type="ORF">DN53_13165</name>
</gene>
<sequence>MIRLSSIWAFLFVSIIGSYSINAQSLKRKGLLGVMMQTLNDSIAAQHNLKVSSGIHIISVMPNSTFSNLGVEQGNVLTKLNDSSVNDVQDVLDITAQLYEGDLLEVEYWSGDKRMSNSTRLLGRPKENFESGSVFYDEVVYEGNTLRSILVTPKHKSQPPVIYFLQGYTCGSVETVSNDAPMKKLLLDWVNAGFAVYRVEKPGVGDSKSDRPCSEIGFEEELKAFKEGYADLLKKNNVDTNNIFMFGHSMGGVIAPLLNEVKPPRGIITYGSVGKNWYDYMIDLYTKQPKHFGVSEAQIRENNKINLKFNDDLLIHKLSGKEMAEKKEYASQFNLDDLERGQYIGRNFKFWQGLVDVDITKAWSMVKTNVLAMHGEFDIQAIDEEGARIIADLVNKNSGKGTFLLIENADHGFVNFNSMEHNVQTLSGGNMLSYASENYNAEIAKKSIEWMRNKLKS</sequence>
<dbReference type="SUPFAM" id="SSF53474">
    <property type="entry name" value="alpha/beta-Hydrolases"/>
    <property type="match status" value="1"/>
</dbReference>
<dbReference type="Proteomes" id="UP000290261">
    <property type="component" value="Unassembled WGS sequence"/>
</dbReference>
<dbReference type="InterPro" id="IPR029058">
    <property type="entry name" value="AB_hydrolase_fold"/>
</dbReference>
<accession>A0A444VM41</accession>
<feature type="domain" description="Serine aminopeptidase S33" evidence="1">
    <location>
        <begin position="185"/>
        <end position="387"/>
    </location>
</feature>
<dbReference type="Gene3D" id="3.40.50.1820">
    <property type="entry name" value="alpha/beta hydrolase"/>
    <property type="match status" value="1"/>
</dbReference>
<dbReference type="InterPro" id="IPR053145">
    <property type="entry name" value="AB_hydrolase_Est10"/>
</dbReference>
<dbReference type="Pfam" id="PF12146">
    <property type="entry name" value="Hydrolase_4"/>
    <property type="match status" value="1"/>
</dbReference>
<dbReference type="InterPro" id="IPR036034">
    <property type="entry name" value="PDZ_sf"/>
</dbReference>
<evidence type="ECO:0000259" key="1">
    <source>
        <dbReference type="Pfam" id="PF12146"/>
    </source>
</evidence>
<proteinExistence type="predicted"/>
<reference evidence="2 3" key="1">
    <citation type="submission" date="2014-04" db="EMBL/GenBank/DDBJ databases">
        <title>Whole genome of Muricauda olearia.</title>
        <authorList>
            <person name="Zhang X.-H."/>
            <person name="Tang K."/>
        </authorList>
    </citation>
    <scope>NUCLEOTIDE SEQUENCE [LARGE SCALE GENOMIC DNA]</scope>
    <source>
        <strain evidence="2 3">Th120</strain>
    </source>
</reference>
<name>A0A444VM41_9FLAO</name>
<evidence type="ECO:0000313" key="3">
    <source>
        <dbReference type="Proteomes" id="UP000290261"/>
    </source>
</evidence>
<protein>
    <recommendedName>
        <fullName evidence="1">Serine aminopeptidase S33 domain-containing protein</fullName>
    </recommendedName>
</protein>
<dbReference type="PANTHER" id="PTHR43265">
    <property type="entry name" value="ESTERASE ESTD"/>
    <property type="match status" value="1"/>
</dbReference>
<dbReference type="GO" id="GO:0052689">
    <property type="term" value="F:carboxylic ester hydrolase activity"/>
    <property type="evidence" value="ECO:0007669"/>
    <property type="project" value="TreeGrafter"/>
</dbReference>
<evidence type="ECO:0000313" key="2">
    <source>
        <dbReference type="EMBL" id="RYC51770.1"/>
    </source>
</evidence>
<dbReference type="RefSeq" id="WP_129654201.1">
    <property type="nucleotide sequence ID" value="NZ_ML142909.1"/>
</dbReference>
<dbReference type="SUPFAM" id="SSF50156">
    <property type="entry name" value="PDZ domain-like"/>
    <property type="match status" value="1"/>
</dbReference>
<organism evidence="2 3">
    <name type="scientific">Flagellimonas olearia</name>
    <dbReference type="NCBI Taxonomy" id="552546"/>
    <lineage>
        <taxon>Bacteria</taxon>
        <taxon>Pseudomonadati</taxon>
        <taxon>Bacteroidota</taxon>
        <taxon>Flavobacteriia</taxon>
        <taxon>Flavobacteriales</taxon>
        <taxon>Flavobacteriaceae</taxon>
        <taxon>Flagellimonas</taxon>
    </lineage>
</organism>
<dbReference type="InterPro" id="IPR022742">
    <property type="entry name" value="Hydrolase_4"/>
</dbReference>
<comment type="caution">
    <text evidence="2">The sequence shown here is derived from an EMBL/GenBank/DDBJ whole genome shotgun (WGS) entry which is preliminary data.</text>
</comment>
<dbReference type="Gene3D" id="2.30.42.10">
    <property type="match status" value="1"/>
</dbReference>
<dbReference type="AlphaFoldDB" id="A0A444VM41"/>
<dbReference type="PANTHER" id="PTHR43265:SF1">
    <property type="entry name" value="ESTERASE ESTD"/>
    <property type="match status" value="1"/>
</dbReference>
<keyword evidence="3" id="KW-1185">Reference proteome</keyword>
<dbReference type="EMBL" id="JJMP01000004">
    <property type="protein sequence ID" value="RYC51770.1"/>
    <property type="molecule type" value="Genomic_DNA"/>
</dbReference>